<comment type="caution">
    <text evidence="7">The sequence shown here is derived from an EMBL/GenBank/DDBJ whole genome shotgun (WGS) entry which is preliminary data.</text>
</comment>
<dbReference type="Pfam" id="PF13354">
    <property type="entry name" value="Beta-lactamase2"/>
    <property type="match status" value="1"/>
</dbReference>
<dbReference type="Gene3D" id="3.40.710.10">
    <property type="entry name" value="DD-peptidase/beta-lactamase superfamily"/>
    <property type="match status" value="1"/>
</dbReference>
<sequence length="297" mass="31423">MKRRDFHRVSLLSASVLLPQFSRAAAAEAGSPDPAKALPWPAIEAQSPGRLGVAVLDTQTGVLTGHRLDERFPMCSAFKWLAAAQVLQRVDQGTERLDRRIRFGRDALLPWSPVTEQHADGAGMRLGDLCLASVAQSDNAAANLILQTLGGPEGLTAFARQAGDAVTRLDRWEPALNEATPGDPRDTSSPRAMAALLNRFALGNALSAGSRQQLVQWLQATQTNARRLAAGLPPGWRVGSKTGTGAHGTTNDVGVYGPEGRAPLVVAVFLTESKASLAVREAAIAQVAAAVFKGWAL</sequence>
<dbReference type="InterPro" id="IPR012338">
    <property type="entry name" value="Beta-lactam/transpept-like"/>
</dbReference>
<comment type="catalytic activity">
    <reaction evidence="1">
        <text>a beta-lactam + H2O = a substituted beta-amino acid</text>
        <dbReference type="Rhea" id="RHEA:20401"/>
        <dbReference type="ChEBI" id="CHEBI:15377"/>
        <dbReference type="ChEBI" id="CHEBI:35627"/>
        <dbReference type="ChEBI" id="CHEBI:140347"/>
        <dbReference type="EC" id="3.5.2.6"/>
    </reaction>
</comment>
<dbReference type="SUPFAM" id="SSF56601">
    <property type="entry name" value="beta-lactamase/transpeptidase-like"/>
    <property type="match status" value="1"/>
</dbReference>
<dbReference type="PRINTS" id="PR00118">
    <property type="entry name" value="BLACTAMASEA"/>
</dbReference>
<evidence type="ECO:0000256" key="2">
    <source>
        <dbReference type="ARBA" id="ARBA00009009"/>
    </source>
</evidence>
<evidence type="ECO:0000256" key="1">
    <source>
        <dbReference type="ARBA" id="ARBA00001526"/>
    </source>
</evidence>
<keyword evidence="5" id="KW-0732">Signal</keyword>
<evidence type="ECO:0000313" key="8">
    <source>
        <dbReference type="Proteomes" id="UP001156903"/>
    </source>
</evidence>
<dbReference type="RefSeq" id="WP_284308411.1">
    <property type="nucleotide sequence ID" value="NZ_BSPB01000028.1"/>
</dbReference>
<protein>
    <recommendedName>
        <fullName evidence="3">beta-lactamase</fullName>
        <ecNumber evidence="3">3.5.2.6</ecNumber>
    </recommendedName>
</protein>
<feature type="compositionally biased region" description="Polar residues" evidence="4">
    <location>
        <begin position="241"/>
        <end position="252"/>
    </location>
</feature>
<evidence type="ECO:0000313" key="7">
    <source>
        <dbReference type="EMBL" id="GLS15544.1"/>
    </source>
</evidence>
<evidence type="ECO:0000256" key="5">
    <source>
        <dbReference type="SAM" id="SignalP"/>
    </source>
</evidence>
<dbReference type="EC" id="3.5.2.6" evidence="3"/>
<dbReference type="PANTHER" id="PTHR35333">
    <property type="entry name" value="BETA-LACTAMASE"/>
    <property type="match status" value="1"/>
</dbReference>
<feature type="chain" id="PRO_5046378531" description="beta-lactamase" evidence="5">
    <location>
        <begin position="25"/>
        <end position="297"/>
    </location>
</feature>
<feature type="region of interest" description="Disordered" evidence="4">
    <location>
        <begin position="231"/>
        <end position="254"/>
    </location>
</feature>
<dbReference type="EMBL" id="BSPB01000028">
    <property type="protein sequence ID" value="GLS15544.1"/>
    <property type="molecule type" value="Genomic_DNA"/>
</dbReference>
<accession>A0ABQ6C6W7</accession>
<organism evidence="7 8">
    <name type="scientific">Hydrogenophaga electricum</name>
    <dbReference type="NCBI Taxonomy" id="1230953"/>
    <lineage>
        <taxon>Bacteria</taxon>
        <taxon>Pseudomonadati</taxon>
        <taxon>Pseudomonadota</taxon>
        <taxon>Betaproteobacteria</taxon>
        <taxon>Burkholderiales</taxon>
        <taxon>Comamonadaceae</taxon>
        <taxon>Hydrogenophaga</taxon>
    </lineage>
</organism>
<evidence type="ECO:0000259" key="6">
    <source>
        <dbReference type="Pfam" id="PF13354"/>
    </source>
</evidence>
<dbReference type="InterPro" id="IPR000871">
    <property type="entry name" value="Beta-lactam_class-A"/>
</dbReference>
<keyword evidence="8" id="KW-1185">Reference proteome</keyword>
<dbReference type="PANTHER" id="PTHR35333:SF3">
    <property type="entry name" value="BETA-LACTAMASE-TYPE TRANSPEPTIDASE FOLD CONTAINING PROTEIN"/>
    <property type="match status" value="1"/>
</dbReference>
<proteinExistence type="inferred from homology"/>
<evidence type="ECO:0000256" key="3">
    <source>
        <dbReference type="ARBA" id="ARBA00012865"/>
    </source>
</evidence>
<gene>
    <name evidence="7" type="ORF">GCM10007935_29800</name>
</gene>
<evidence type="ECO:0000256" key="4">
    <source>
        <dbReference type="SAM" id="MobiDB-lite"/>
    </source>
</evidence>
<dbReference type="NCBIfam" id="NF033103">
    <property type="entry name" value="bla_class_A"/>
    <property type="match status" value="1"/>
</dbReference>
<comment type="similarity">
    <text evidence="2">Belongs to the class-A beta-lactamase family.</text>
</comment>
<feature type="domain" description="Beta-lactamase class A catalytic" evidence="6">
    <location>
        <begin position="52"/>
        <end position="269"/>
    </location>
</feature>
<dbReference type="InterPro" id="IPR045155">
    <property type="entry name" value="Beta-lactam_cat"/>
</dbReference>
<dbReference type="Proteomes" id="UP001156903">
    <property type="component" value="Unassembled WGS sequence"/>
</dbReference>
<feature type="signal peptide" evidence="5">
    <location>
        <begin position="1"/>
        <end position="24"/>
    </location>
</feature>
<reference evidence="8" key="1">
    <citation type="journal article" date="2019" name="Int. J. Syst. Evol. Microbiol.">
        <title>The Global Catalogue of Microorganisms (GCM) 10K type strain sequencing project: providing services to taxonomists for standard genome sequencing and annotation.</title>
        <authorList>
            <consortium name="The Broad Institute Genomics Platform"/>
            <consortium name="The Broad Institute Genome Sequencing Center for Infectious Disease"/>
            <person name="Wu L."/>
            <person name="Ma J."/>
        </authorList>
    </citation>
    <scope>NUCLEOTIDE SEQUENCE [LARGE SCALE GENOMIC DNA]</scope>
    <source>
        <strain evidence="8">NBRC 109341</strain>
    </source>
</reference>
<name>A0ABQ6C6W7_9BURK</name>